<evidence type="ECO:0000256" key="1">
    <source>
        <dbReference type="SAM" id="Phobius"/>
    </source>
</evidence>
<name>A0A8S4RYJ4_9NEOP</name>
<feature type="transmembrane region" description="Helical" evidence="1">
    <location>
        <begin position="41"/>
        <end position="66"/>
    </location>
</feature>
<keyword evidence="1" id="KW-1133">Transmembrane helix</keyword>
<proteinExistence type="predicted"/>
<reference evidence="2" key="1">
    <citation type="submission" date="2022-03" db="EMBL/GenBank/DDBJ databases">
        <authorList>
            <person name="Lindestad O."/>
        </authorList>
    </citation>
    <scope>NUCLEOTIDE SEQUENCE</scope>
</reference>
<organism evidence="2 3">
    <name type="scientific">Pararge aegeria aegeria</name>
    <dbReference type="NCBI Taxonomy" id="348720"/>
    <lineage>
        <taxon>Eukaryota</taxon>
        <taxon>Metazoa</taxon>
        <taxon>Ecdysozoa</taxon>
        <taxon>Arthropoda</taxon>
        <taxon>Hexapoda</taxon>
        <taxon>Insecta</taxon>
        <taxon>Pterygota</taxon>
        <taxon>Neoptera</taxon>
        <taxon>Endopterygota</taxon>
        <taxon>Lepidoptera</taxon>
        <taxon>Glossata</taxon>
        <taxon>Ditrysia</taxon>
        <taxon>Papilionoidea</taxon>
        <taxon>Nymphalidae</taxon>
        <taxon>Satyrinae</taxon>
        <taxon>Satyrini</taxon>
        <taxon>Parargina</taxon>
        <taxon>Pararge</taxon>
    </lineage>
</organism>
<dbReference type="AlphaFoldDB" id="A0A8S4RYJ4"/>
<keyword evidence="1" id="KW-0812">Transmembrane</keyword>
<dbReference type="EMBL" id="CAKXAJ010025670">
    <property type="protein sequence ID" value="CAH2242666.1"/>
    <property type="molecule type" value="Genomic_DNA"/>
</dbReference>
<comment type="caution">
    <text evidence="2">The sequence shown here is derived from an EMBL/GenBank/DDBJ whole genome shotgun (WGS) entry which is preliminary data.</text>
</comment>
<sequence>MVNDDSDDKTATRTKPRSRGSDFRSLRILVIEPRGRYCKSVWCAIGIGLAHVFIGATVMTALLFHLNVGSFSELELCLEHLHDQIRNEEIRRRTRFTDIGQRVGKEQGYVLLLGELADVGVPRSYIELELRQWLVGSIAFTAQAICTHFPAILRYCLWHNGNAFSMQVQRFIRNCTWCNRYCNSYIGGHIASNWALWFITRSLF</sequence>
<dbReference type="Proteomes" id="UP000838756">
    <property type="component" value="Unassembled WGS sequence"/>
</dbReference>
<gene>
    <name evidence="2" type="primary">jg8484</name>
    <name evidence="2" type="ORF">PAEG_LOCUS18906</name>
</gene>
<dbReference type="OrthoDB" id="432881at2759"/>
<keyword evidence="1" id="KW-0472">Membrane</keyword>
<evidence type="ECO:0000313" key="3">
    <source>
        <dbReference type="Proteomes" id="UP000838756"/>
    </source>
</evidence>
<evidence type="ECO:0000313" key="2">
    <source>
        <dbReference type="EMBL" id="CAH2242666.1"/>
    </source>
</evidence>
<keyword evidence="3" id="KW-1185">Reference proteome</keyword>
<protein>
    <submittedName>
        <fullName evidence="2">Jg8484 protein</fullName>
    </submittedName>
</protein>
<accession>A0A8S4RYJ4</accession>